<dbReference type="Pfam" id="PF00083">
    <property type="entry name" value="Sugar_tr"/>
    <property type="match status" value="1"/>
</dbReference>
<dbReference type="InterPro" id="IPR005828">
    <property type="entry name" value="MFS_sugar_transport-like"/>
</dbReference>
<comment type="caution">
    <text evidence="10">The sequence shown here is derived from an EMBL/GenBank/DDBJ whole genome shotgun (WGS) entry which is preliminary data.</text>
</comment>
<dbReference type="InterPro" id="IPR020846">
    <property type="entry name" value="MFS_dom"/>
</dbReference>
<dbReference type="PANTHER" id="PTHR48022">
    <property type="entry name" value="PLASTIDIC GLUCOSE TRANSPORTER 4"/>
    <property type="match status" value="1"/>
</dbReference>
<dbReference type="InterPro" id="IPR050360">
    <property type="entry name" value="MFS_Sugar_Transporters"/>
</dbReference>
<evidence type="ECO:0000256" key="4">
    <source>
        <dbReference type="ARBA" id="ARBA00022692"/>
    </source>
</evidence>
<gene>
    <name evidence="10" type="ORF">QQS21_002608</name>
</gene>
<dbReference type="InterPro" id="IPR003663">
    <property type="entry name" value="Sugar/inositol_transpt"/>
</dbReference>
<evidence type="ECO:0000313" key="11">
    <source>
        <dbReference type="Proteomes" id="UP001251528"/>
    </source>
</evidence>
<sequence>MAFPTEPSSKNSSDFVAEKNLESTQVVHHDVLPTADGLAEAMAKAKPSAMSKPLLKLYCYCAIAFLCSTMNGYDGSIFGSLPAMESFRYRFEVEKTGPKLGYISAMYTVGTVLSLPVTGPACDFMGRRMGCFIGSIIVILSTILSALATNTSQFVAGRFFLGFGVSIVRCASSIWCAEIAPPSYRGVLTAFYNCTYAVGALMAAGVTRGSVQYAGDTSWRIPVWCQLICPAIVAAFILFFPESPRWLYAHRKEEEAVEFLTKYHGDGNPNHPLVRLQIEEYRQVITLNGSDKNWWDYSDLYKTRSARWRMVNALIPSVWGQCSGNAVVSYYLPAMLATTGMTQSDQILNINLGYTAISAVASYVGASLIEKMGRRPTSIWTSVACSICFAGITAGAGSYATTKSSASASAGISFIFIFGWCYNFGMTPLQALYPVECLSYEQRGKGLAFVFAFVHCLAFVNQFCFPIALQKIGWYTYIVFIGWDLIQATISYLFSVETKARSLEEMSEIFEAPNPVKASLRRPKVSHSSEEGK</sequence>
<feature type="domain" description="Major facilitator superfamily (MFS) profile" evidence="9">
    <location>
        <begin position="60"/>
        <end position="499"/>
    </location>
</feature>
<evidence type="ECO:0000259" key="9">
    <source>
        <dbReference type="PROSITE" id="PS50850"/>
    </source>
</evidence>
<keyword evidence="3 7" id="KW-0813">Transport</keyword>
<feature type="transmembrane region" description="Helical" evidence="8">
    <location>
        <begin position="406"/>
        <end position="425"/>
    </location>
</feature>
<feature type="transmembrane region" description="Helical" evidence="8">
    <location>
        <begin position="57"/>
        <end position="80"/>
    </location>
</feature>
<feature type="transmembrane region" description="Helical" evidence="8">
    <location>
        <begin position="446"/>
        <end position="468"/>
    </location>
</feature>
<feature type="transmembrane region" description="Helical" evidence="8">
    <location>
        <begin position="129"/>
        <end position="149"/>
    </location>
</feature>
<dbReference type="PROSITE" id="PS50850">
    <property type="entry name" value="MFS"/>
    <property type="match status" value="1"/>
</dbReference>
<evidence type="ECO:0000313" key="10">
    <source>
        <dbReference type="EMBL" id="KAK2608895.1"/>
    </source>
</evidence>
<dbReference type="AlphaFoldDB" id="A0AAJ0CV05"/>
<keyword evidence="11" id="KW-1185">Reference proteome</keyword>
<keyword evidence="6 8" id="KW-0472">Membrane</keyword>
<dbReference type="FunFam" id="1.20.1250.20:FF:000134">
    <property type="entry name" value="MFS sugar transporter protein"/>
    <property type="match status" value="1"/>
</dbReference>
<accession>A0AAJ0CV05</accession>
<evidence type="ECO:0000256" key="1">
    <source>
        <dbReference type="ARBA" id="ARBA00004141"/>
    </source>
</evidence>
<feature type="transmembrane region" description="Helical" evidence="8">
    <location>
        <begin position="100"/>
        <end position="117"/>
    </location>
</feature>
<name>A0AAJ0CV05_9HYPO</name>
<keyword evidence="5 8" id="KW-1133">Transmembrane helix</keyword>
<evidence type="ECO:0000256" key="7">
    <source>
        <dbReference type="RuleBase" id="RU003346"/>
    </source>
</evidence>
<proteinExistence type="inferred from homology"/>
<dbReference type="EMBL" id="JASWJB010000031">
    <property type="protein sequence ID" value="KAK2608895.1"/>
    <property type="molecule type" value="Genomic_DNA"/>
</dbReference>
<feature type="transmembrane region" description="Helical" evidence="8">
    <location>
        <begin position="381"/>
        <end position="400"/>
    </location>
</feature>
<feature type="transmembrane region" description="Helical" evidence="8">
    <location>
        <begin position="474"/>
        <end position="494"/>
    </location>
</feature>
<reference evidence="10" key="1">
    <citation type="submission" date="2023-06" db="EMBL/GenBank/DDBJ databases">
        <title>Conoideocrella luteorostrata (Hypocreales: Clavicipitaceae), a potential biocontrol fungus for elongate hemlock scale in United States Christmas tree production areas.</title>
        <authorList>
            <person name="Barrett H."/>
            <person name="Lovett B."/>
            <person name="Macias A.M."/>
            <person name="Stajich J.E."/>
            <person name="Kasson M.T."/>
        </authorList>
    </citation>
    <scope>NUCLEOTIDE SEQUENCE</scope>
    <source>
        <strain evidence="10">ARSEF 14590</strain>
    </source>
</reference>
<dbReference type="Proteomes" id="UP001251528">
    <property type="component" value="Unassembled WGS sequence"/>
</dbReference>
<organism evidence="10 11">
    <name type="scientific">Conoideocrella luteorostrata</name>
    <dbReference type="NCBI Taxonomy" id="1105319"/>
    <lineage>
        <taxon>Eukaryota</taxon>
        <taxon>Fungi</taxon>
        <taxon>Dikarya</taxon>
        <taxon>Ascomycota</taxon>
        <taxon>Pezizomycotina</taxon>
        <taxon>Sordariomycetes</taxon>
        <taxon>Hypocreomycetidae</taxon>
        <taxon>Hypocreales</taxon>
        <taxon>Clavicipitaceae</taxon>
        <taxon>Conoideocrella</taxon>
    </lineage>
</organism>
<evidence type="ECO:0000256" key="6">
    <source>
        <dbReference type="ARBA" id="ARBA00023136"/>
    </source>
</evidence>
<dbReference type="PANTHER" id="PTHR48022:SF13">
    <property type="entry name" value="MAJOR FACILITATOR SUPERFAMILY (MFS) PROFILE DOMAIN-CONTAINING PROTEIN"/>
    <property type="match status" value="1"/>
</dbReference>
<dbReference type="InterPro" id="IPR036259">
    <property type="entry name" value="MFS_trans_sf"/>
</dbReference>
<evidence type="ECO:0000256" key="2">
    <source>
        <dbReference type="ARBA" id="ARBA00010992"/>
    </source>
</evidence>
<feature type="transmembrane region" description="Helical" evidence="8">
    <location>
        <begin position="189"/>
        <end position="209"/>
    </location>
</feature>
<dbReference type="SUPFAM" id="SSF103473">
    <property type="entry name" value="MFS general substrate transporter"/>
    <property type="match status" value="1"/>
</dbReference>
<protein>
    <recommendedName>
        <fullName evidence="9">Major facilitator superfamily (MFS) profile domain-containing protein</fullName>
    </recommendedName>
</protein>
<dbReference type="NCBIfam" id="TIGR00879">
    <property type="entry name" value="SP"/>
    <property type="match status" value="1"/>
</dbReference>
<feature type="transmembrane region" description="Helical" evidence="8">
    <location>
        <begin position="155"/>
        <end position="177"/>
    </location>
</feature>
<evidence type="ECO:0000256" key="5">
    <source>
        <dbReference type="ARBA" id="ARBA00022989"/>
    </source>
</evidence>
<dbReference type="Gene3D" id="1.20.1250.20">
    <property type="entry name" value="MFS general substrate transporter like domains"/>
    <property type="match status" value="1"/>
</dbReference>
<evidence type="ECO:0000256" key="8">
    <source>
        <dbReference type="SAM" id="Phobius"/>
    </source>
</evidence>
<feature type="transmembrane region" description="Helical" evidence="8">
    <location>
        <begin position="221"/>
        <end position="241"/>
    </location>
</feature>
<comment type="similarity">
    <text evidence="2 7">Belongs to the major facilitator superfamily. Sugar transporter (TC 2.A.1.1) family.</text>
</comment>
<dbReference type="GO" id="GO:0005351">
    <property type="term" value="F:carbohydrate:proton symporter activity"/>
    <property type="evidence" value="ECO:0007669"/>
    <property type="project" value="TreeGrafter"/>
</dbReference>
<feature type="transmembrane region" description="Helical" evidence="8">
    <location>
        <begin position="311"/>
        <end position="332"/>
    </location>
</feature>
<feature type="transmembrane region" description="Helical" evidence="8">
    <location>
        <begin position="352"/>
        <end position="369"/>
    </location>
</feature>
<evidence type="ECO:0000256" key="3">
    <source>
        <dbReference type="ARBA" id="ARBA00022448"/>
    </source>
</evidence>
<dbReference type="GO" id="GO:0016020">
    <property type="term" value="C:membrane"/>
    <property type="evidence" value="ECO:0007669"/>
    <property type="project" value="UniProtKB-SubCell"/>
</dbReference>
<keyword evidence="4 8" id="KW-0812">Transmembrane</keyword>
<comment type="subcellular location">
    <subcellularLocation>
        <location evidence="1">Membrane</location>
        <topology evidence="1">Multi-pass membrane protein</topology>
    </subcellularLocation>
</comment>